<dbReference type="Proteomes" id="UP000182332">
    <property type="component" value="Unassembled WGS sequence"/>
</dbReference>
<gene>
    <name evidence="1" type="ORF">SAMN05216197_1614</name>
</gene>
<dbReference type="EMBL" id="FOHW01000061">
    <property type="protein sequence ID" value="SEU10550.1"/>
    <property type="molecule type" value="Genomic_DNA"/>
</dbReference>
<proteinExistence type="predicted"/>
<sequence>MKRVKVALRELRAASCKLQAASCKSMVYALSFRFGFSLKLKTCSFQLLLHYTV</sequence>
<evidence type="ECO:0000313" key="1">
    <source>
        <dbReference type="EMBL" id="SEU10550.1"/>
    </source>
</evidence>
<dbReference type="AlphaFoldDB" id="A0A1I0JLL5"/>
<name>A0A1I0JLL5_9PSED</name>
<reference evidence="1 2" key="1">
    <citation type="submission" date="2016-10" db="EMBL/GenBank/DDBJ databases">
        <authorList>
            <person name="de Groot N.N."/>
        </authorList>
    </citation>
    <scope>NUCLEOTIDE SEQUENCE [LARGE SCALE GENOMIC DNA]</scope>
    <source>
        <strain evidence="1 2">DSM 11363</strain>
    </source>
</reference>
<evidence type="ECO:0000313" key="2">
    <source>
        <dbReference type="Proteomes" id="UP000182332"/>
    </source>
</evidence>
<protein>
    <submittedName>
        <fullName evidence="1">Uncharacterized protein</fullName>
    </submittedName>
</protein>
<accession>A0A1I0JLL5</accession>
<organism evidence="1 2">
    <name type="scientific">Pseudomonas graminis</name>
    <dbReference type="NCBI Taxonomy" id="158627"/>
    <lineage>
        <taxon>Bacteria</taxon>
        <taxon>Pseudomonadati</taxon>
        <taxon>Pseudomonadota</taxon>
        <taxon>Gammaproteobacteria</taxon>
        <taxon>Pseudomonadales</taxon>
        <taxon>Pseudomonadaceae</taxon>
        <taxon>Pseudomonas</taxon>
    </lineage>
</organism>